<organism evidence="1 2">
    <name type="scientific">Teichococcus coralli</name>
    <dbReference type="NCBI Taxonomy" id="2545983"/>
    <lineage>
        <taxon>Bacteria</taxon>
        <taxon>Pseudomonadati</taxon>
        <taxon>Pseudomonadota</taxon>
        <taxon>Alphaproteobacteria</taxon>
        <taxon>Acetobacterales</taxon>
        <taxon>Roseomonadaceae</taxon>
        <taxon>Roseomonas</taxon>
    </lineage>
</organism>
<sequence>MALLGARFLLLLDRLFSFRPCGGGKVLPFSAHRLQGFARLIAEVACGFPGLCLSFGRRRLKIRPRIA</sequence>
<accession>A0A845B4A4</accession>
<proteinExistence type="predicted"/>
<keyword evidence="2" id="KW-1185">Reference proteome</keyword>
<dbReference type="RefSeq" id="WP_160935582.1">
    <property type="nucleotide sequence ID" value="NZ_SNVJ01000002.1"/>
</dbReference>
<dbReference type="EMBL" id="SNVJ01000002">
    <property type="protein sequence ID" value="MXP62483.1"/>
    <property type="molecule type" value="Genomic_DNA"/>
</dbReference>
<protein>
    <submittedName>
        <fullName evidence="1">Uncharacterized protein</fullName>
    </submittedName>
</protein>
<reference evidence="1 2" key="1">
    <citation type="submission" date="2019-03" db="EMBL/GenBank/DDBJ databases">
        <title>Roseomonas sp. a novel Roseomonas species isolated from Sea whip Gorgonian.</title>
        <authorList>
            <person name="Li F."/>
            <person name="Pan X."/>
            <person name="Huang S."/>
            <person name="Li Z."/>
            <person name="Meng B."/>
        </authorList>
    </citation>
    <scope>NUCLEOTIDE SEQUENCE [LARGE SCALE GENOMIC DNA]</scope>
    <source>
        <strain evidence="1 2">M0104</strain>
    </source>
</reference>
<dbReference type="AlphaFoldDB" id="A0A845B4A4"/>
<name>A0A845B4A4_9PROT</name>
<dbReference type="Proteomes" id="UP000460715">
    <property type="component" value="Unassembled WGS sequence"/>
</dbReference>
<gene>
    <name evidence="1" type="ORF">E0493_03830</name>
</gene>
<evidence type="ECO:0000313" key="1">
    <source>
        <dbReference type="EMBL" id="MXP62483.1"/>
    </source>
</evidence>
<comment type="caution">
    <text evidence="1">The sequence shown here is derived from an EMBL/GenBank/DDBJ whole genome shotgun (WGS) entry which is preliminary data.</text>
</comment>
<evidence type="ECO:0000313" key="2">
    <source>
        <dbReference type="Proteomes" id="UP000460715"/>
    </source>
</evidence>